<dbReference type="EMBL" id="BLKY01000001">
    <property type="protein sequence ID" value="GFG85236.1"/>
    <property type="molecule type" value="Genomic_DNA"/>
</dbReference>
<organism evidence="2 3">
    <name type="scientific">Mycolicibacter algericus</name>
    <name type="common">Mycobacterium algericum</name>
    <dbReference type="NCBI Taxonomy" id="1288388"/>
    <lineage>
        <taxon>Bacteria</taxon>
        <taxon>Bacillati</taxon>
        <taxon>Actinomycetota</taxon>
        <taxon>Actinomycetes</taxon>
        <taxon>Mycobacteriales</taxon>
        <taxon>Mycobacteriaceae</taxon>
        <taxon>Mycolicibacter</taxon>
    </lineage>
</organism>
<proteinExistence type="predicted"/>
<comment type="caution">
    <text evidence="2">The sequence shown here is derived from an EMBL/GenBank/DDBJ whole genome shotgun (WGS) entry which is preliminary data.</text>
</comment>
<evidence type="ECO:0000313" key="3">
    <source>
        <dbReference type="Proteomes" id="UP000465305"/>
    </source>
</evidence>
<feature type="region of interest" description="Disordered" evidence="1">
    <location>
        <begin position="172"/>
        <end position="193"/>
    </location>
</feature>
<protein>
    <submittedName>
        <fullName evidence="2">Uncharacterized protein</fullName>
    </submittedName>
</protein>
<dbReference type="Proteomes" id="UP000465305">
    <property type="component" value="Unassembled WGS sequence"/>
</dbReference>
<name>A0A7I9Y979_MYCAL</name>
<evidence type="ECO:0000313" key="2">
    <source>
        <dbReference type="EMBL" id="GFG85236.1"/>
    </source>
</evidence>
<accession>A0A7I9Y979</accession>
<dbReference type="AlphaFoldDB" id="A0A7I9Y979"/>
<sequence>MAARAVDVTVYRAGRSVSALSRRPVRIMPPAMHAGVVYQGVVYPLYAGDIIRLEDNPLGKELCHTFVTAGQHIPYAPESGSVEAVCRIDAWHLESNKFGHYLVFDSSHESAKLLVKIVEQAGLGVKRWDESTRPADNGAFYDWFIRLEFDGTREECLQRLDLLFVAEDAEDSKDGEDSLPAHTENANGADEPIAGKGHLADAVFAAGIESISREDAVDRLAFFDHDAGDHDGYLAWRFCETYTRPGQVIDDSDMGQLQRMRSIVLDVKELAARLSSQYGRFLEKRPHLARQALQKELDKADLDASWRSPDDALRRARSSLTFLRHAVILTFGSEDYQGKLHPLLDQLMPPPEAPAGDAPRNVIAAIGNLRRMITLVEEFFSGETDDRPLLCGVSRDEVLAVEAGEFDFLVDLPAADAEVSALVALEDLPFQVLPPGELVQSFVDALRRSGGSLERTVDPRRTQVLQDLAEHFDQRRCTVTRGAFSAAYEDNGYVVLRLPVAGGAGEDAVAISPFKGEHATYVVRHGCGAKRPWTAVLSQPKREAKALGARRLTFQVNLDHGIDVYEAMLSKLIALLECEQDEFDRYEYYFDYQQGRYRMREPFGYGDGYVQAASPLPTAGVNAFQRIRSWFGSR</sequence>
<evidence type="ECO:0000256" key="1">
    <source>
        <dbReference type="SAM" id="MobiDB-lite"/>
    </source>
</evidence>
<dbReference type="RefSeq" id="WP_133054442.1">
    <property type="nucleotide sequence ID" value="NZ_BLKY01000001.1"/>
</dbReference>
<gene>
    <name evidence="2" type="ORF">MALGJ_19120</name>
</gene>
<reference evidence="2 3" key="1">
    <citation type="journal article" date="2019" name="Emerg. Microbes Infect.">
        <title>Comprehensive subspecies identification of 175 nontuberculous mycobacteria species based on 7547 genomic profiles.</title>
        <authorList>
            <person name="Matsumoto Y."/>
            <person name="Kinjo T."/>
            <person name="Motooka D."/>
            <person name="Nabeya D."/>
            <person name="Jung N."/>
            <person name="Uechi K."/>
            <person name="Horii T."/>
            <person name="Iida T."/>
            <person name="Fujita J."/>
            <person name="Nakamura S."/>
        </authorList>
    </citation>
    <scope>NUCLEOTIDE SEQUENCE [LARGE SCALE GENOMIC DNA]</scope>
    <source>
        <strain evidence="2 3">JCM 30723</strain>
    </source>
</reference>